<dbReference type="AlphaFoldDB" id="A0A5E4T5Q5"/>
<feature type="transmembrane region" description="Helical" evidence="1">
    <location>
        <begin position="9"/>
        <end position="29"/>
    </location>
</feature>
<sequence length="179" mass="20294">MNSGIRRRFVWMGAVAAVLLPWPVAWWLAQPTDRVTWDCVGDLEFVAQTDNRRARIWGELDVTYRPSGTGFARFIGFFQNERTGDATERVHRAAEFDYQSLGDQLRIHTTRATRQMNDSVDDETVYRFLPGLRADHTDYYQLIRVGSAAAVAYNDSPRIYCAPRRAATASASLSAPTSR</sequence>
<name>A0A5E4T5Q5_9BURK</name>
<reference evidence="2 3" key="1">
    <citation type="submission" date="2019-08" db="EMBL/GenBank/DDBJ databases">
        <authorList>
            <person name="Peeters C."/>
        </authorList>
    </citation>
    <scope>NUCLEOTIDE SEQUENCE [LARGE SCALE GENOMIC DNA]</scope>
    <source>
        <strain evidence="2 3">LMG 31108</strain>
    </source>
</reference>
<accession>A0A5E4T5Q5</accession>
<evidence type="ECO:0000313" key="3">
    <source>
        <dbReference type="Proteomes" id="UP000406256"/>
    </source>
</evidence>
<keyword evidence="3" id="KW-1185">Reference proteome</keyword>
<keyword evidence="1" id="KW-1133">Transmembrane helix</keyword>
<gene>
    <name evidence="2" type="ORF">PAN31108_01234</name>
</gene>
<keyword evidence="1" id="KW-0812">Transmembrane</keyword>
<evidence type="ECO:0000313" key="2">
    <source>
        <dbReference type="EMBL" id="VVD83506.1"/>
    </source>
</evidence>
<organism evidence="2 3">
    <name type="scientific">Pandoraea anhela</name>
    <dbReference type="NCBI Taxonomy" id="2508295"/>
    <lineage>
        <taxon>Bacteria</taxon>
        <taxon>Pseudomonadati</taxon>
        <taxon>Pseudomonadota</taxon>
        <taxon>Betaproteobacteria</taxon>
        <taxon>Burkholderiales</taxon>
        <taxon>Burkholderiaceae</taxon>
        <taxon>Pandoraea</taxon>
    </lineage>
</organism>
<dbReference type="RefSeq" id="WP_150668006.1">
    <property type="nucleotide sequence ID" value="NZ_CABPSB010000003.1"/>
</dbReference>
<protein>
    <submittedName>
        <fullName evidence="2">Uncharacterized protein</fullName>
    </submittedName>
</protein>
<dbReference type="Proteomes" id="UP000406256">
    <property type="component" value="Unassembled WGS sequence"/>
</dbReference>
<dbReference type="OrthoDB" id="8941720at2"/>
<evidence type="ECO:0000256" key="1">
    <source>
        <dbReference type="SAM" id="Phobius"/>
    </source>
</evidence>
<dbReference type="EMBL" id="CABPSB010000003">
    <property type="protein sequence ID" value="VVD83506.1"/>
    <property type="molecule type" value="Genomic_DNA"/>
</dbReference>
<proteinExistence type="predicted"/>
<keyword evidence="1" id="KW-0472">Membrane</keyword>